<dbReference type="PANTHER" id="PTHR35802:SF1">
    <property type="entry name" value="PROTEASE SYNTHASE AND SPORULATION PROTEIN PAI 2"/>
    <property type="match status" value="1"/>
</dbReference>
<accession>A0A1B3ZA99</accession>
<dbReference type="Pfam" id="PF04299">
    <property type="entry name" value="FMN_bind_2"/>
    <property type="match status" value="1"/>
</dbReference>
<dbReference type="AlphaFoldDB" id="A0A1B3ZA99"/>
<dbReference type="KEGG" id="span:AWL63_10520"/>
<dbReference type="RefSeq" id="WP_069204900.1">
    <property type="nucleotide sequence ID" value="NZ_CP014168.1"/>
</dbReference>
<dbReference type="EMBL" id="CP014168">
    <property type="protein sequence ID" value="AOH84340.1"/>
    <property type="molecule type" value="Genomic_DNA"/>
</dbReference>
<name>A0A1B3ZA99_9SPHN</name>
<dbReference type="PANTHER" id="PTHR35802">
    <property type="entry name" value="PROTEASE SYNTHASE AND SPORULATION PROTEIN PAI 2"/>
    <property type="match status" value="1"/>
</dbReference>
<dbReference type="InterPro" id="IPR012349">
    <property type="entry name" value="Split_barrel_FMN-bd"/>
</dbReference>
<protein>
    <submittedName>
        <fullName evidence="1">Transcriptional regulator</fullName>
    </submittedName>
</protein>
<dbReference type="SUPFAM" id="SSF50475">
    <property type="entry name" value="FMN-binding split barrel"/>
    <property type="match status" value="1"/>
</dbReference>
<proteinExistence type="predicted"/>
<organism evidence="1 2">
    <name type="scientific">Sphingomonas panacis</name>
    <dbReference type="NCBI Taxonomy" id="1560345"/>
    <lineage>
        <taxon>Bacteria</taxon>
        <taxon>Pseudomonadati</taxon>
        <taxon>Pseudomonadota</taxon>
        <taxon>Alphaproteobacteria</taxon>
        <taxon>Sphingomonadales</taxon>
        <taxon>Sphingomonadaceae</taxon>
        <taxon>Sphingomonas</taxon>
    </lineage>
</organism>
<reference evidence="1 2" key="1">
    <citation type="submission" date="2016-01" db="EMBL/GenBank/DDBJ databases">
        <title>Complete genome and mega plasmid sequence of Sphingomonas panacis DCY99 elicits systemic resistance in rice to Xanthomonas oryzae.</title>
        <authorList>
            <person name="Kim Y.J."/>
            <person name="Yang D.C."/>
            <person name="Sing P."/>
        </authorList>
    </citation>
    <scope>NUCLEOTIDE SEQUENCE [LARGE SCALE GENOMIC DNA]</scope>
    <source>
        <strain evidence="1 2">DCY99</strain>
    </source>
</reference>
<dbReference type="Gene3D" id="2.30.110.10">
    <property type="entry name" value="Electron Transport, Fmn-binding Protein, Chain A"/>
    <property type="match status" value="1"/>
</dbReference>
<keyword evidence="2" id="KW-1185">Reference proteome</keyword>
<sequence length="211" mass="23324">MSNSAQPAGDVIPAKSFAHFTTDDVRALVAEFPLAWVSTPRGPIGLASQLPLIGEYDDVGRLSALIGHLARANPLAEALATQRRSTILFSGPSGYVSPQYAGRRDWAPTWNYTQLKILADIEIGPDITPFALKVLIDASEHGRPEPWRIEEIFSRYQRMAAAIVGFRATVRTLEGKFKLGQDEHIDTLGHILAMHPDPDLVRWMRRFNPGA</sequence>
<evidence type="ECO:0000313" key="2">
    <source>
        <dbReference type="Proteomes" id="UP000094256"/>
    </source>
</evidence>
<dbReference type="Proteomes" id="UP000094256">
    <property type="component" value="Chromosome"/>
</dbReference>
<dbReference type="OrthoDB" id="9794948at2"/>
<dbReference type="InterPro" id="IPR007396">
    <property type="entry name" value="TR_PAI2-type"/>
</dbReference>
<evidence type="ECO:0000313" key="1">
    <source>
        <dbReference type="EMBL" id="AOH84340.1"/>
    </source>
</evidence>
<gene>
    <name evidence="1" type="ORF">AWL63_10520</name>
</gene>